<evidence type="ECO:0000313" key="2">
    <source>
        <dbReference type="WBParaSite" id="nRc.2.0.1.t23223-RA"/>
    </source>
</evidence>
<dbReference type="AlphaFoldDB" id="A0A915J9Q7"/>
<keyword evidence="1" id="KW-1185">Reference proteome</keyword>
<sequence length="138" mass="15685">MKGISDRWTSDPATKSISNVSPVCTPWILIVWPGWILAPSSRDKKGMACKRTAPTFSDLNICCKHYKIFGSVPQKCDYTPFILNNNPMKYLCWPLYDLAGHLIMLTKKYAGQVTPNQRDRCVPYLNNLFTTTVPLSRL</sequence>
<name>A0A915J9Q7_ROMCU</name>
<evidence type="ECO:0000313" key="1">
    <source>
        <dbReference type="Proteomes" id="UP000887565"/>
    </source>
</evidence>
<dbReference type="WBParaSite" id="nRc.2.0.1.t23223-RA">
    <property type="protein sequence ID" value="nRc.2.0.1.t23223-RA"/>
    <property type="gene ID" value="nRc.2.0.1.g23223"/>
</dbReference>
<dbReference type="Proteomes" id="UP000887565">
    <property type="component" value="Unplaced"/>
</dbReference>
<accession>A0A915J9Q7</accession>
<reference evidence="2" key="1">
    <citation type="submission" date="2022-11" db="UniProtKB">
        <authorList>
            <consortium name="WormBaseParasite"/>
        </authorList>
    </citation>
    <scope>IDENTIFICATION</scope>
</reference>
<proteinExistence type="predicted"/>
<organism evidence="1 2">
    <name type="scientific">Romanomermis culicivorax</name>
    <name type="common">Nematode worm</name>
    <dbReference type="NCBI Taxonomy" id="13658"/>
    <lineage>
        <taxon>Eukaryota</taxon>
        <taxon>Metazoa</taxon>
        <taxon>Ecdysozoa</taxon>
        <taxon>Nematoda</taxon>
        <taxon>Enoplea</taxon>
        <taxon>Dorylaimia</taxon>
        <taxon>Mermithida</taxon>
        <taxon>Mermithoidea</taxon>
        <taxon>Mermithidae</taxon>
        <taxon>Romanomermis</taxon>
    </lineage>
</organism>
<protein>
    <submittedName>
        <fullName evidence="2">Uncharacterized protein</fullName>
    </submittedName>
</protein>